<gene>
    <name evidence="2" type="ORF">SPRG_09739</name>
</gene>
<feature type="signal peptide" evidence="1">
    <location>
        <begin position="1"/>
        <end position="18"/>
    </location>
</feature>
<dbReference type="EMBL" id="KK583236">
    <property type="protein sequence ID" value="KDO25009.1"/>
    <property type="molecule type" value="Genomic_DNA"/>
</dbReference>
<reference evidence="2 3" key="1">
    <citation type="journal article" date="2013" name="PLoS Genet.">
        <title>Distinctive expansion of potential virulence genes in the genome of the oomycete fish pathogen Saprolegnia parasitica.</title>
        <authorList>
            <person name="Jiang R.H."/>
            <person name="de Bruijn I."/>
            <person name="Haas B.J."/>
            <person name="Belmonte R."/>
            <person name="Lobach L."/>
            <person name="Christie J."/>
            <person name="van den Ackerveken G."/>
            <person name="Bottin A."/>
            <person name="Bulone V."/>
            <person name="Diaz-Moreno S.M."/>
            <person name="Dumas B."/>
            <person name="Fan L."/>
            <person name="Gaulin E."/>
            <person name="Govers F."/>
            <person name="Grenville-Briggs L.J."/>
            <person name="Horner N.R."/>
            <person name="Levin J.Z."/>
            <person name="Mammella M."/>
            <person name="Meijer H.J."/>
            <person name="Morris P."/>
            <person name="Nusbaum C."/>
            <person name="Oome S."/>
            <person name="Phillips A.J."/>
            <person name="van Rooyen D."/>
            <person name="Rzeszutek E."/>
            <person name="Saraiva M."/>
            <person name="Secombes C.J."/>
            <person name="Seidl M.F."/>
            <person name="Snel B."/>
            <person name="Stassen J.H."/>
            <person name="Sykes S."/>
            <person name="Tripathy S."/>
            <person name="van den Berg H."/>
            <person name="Vega-Arreguin J.C."/>
            <person name="Wawra S."/>
            <person name="Young S.K."/>
            <person name="Zeng Q."/>
            <person name="Dieguez-Uribeondo J."/>
            <person name="Russ C."/>
            <person name="Tyler B.M."/>
            <person name="van West P."/>
        </authorList>
    </citation>
    <scope>NUCLEOTIDE SEQUENCE [LARGE SCALE GENOMIC DNA]</scope>
    <source>
        <strain evidence="2 3">CBS 223.65</strain>
    </source>
</reference>
<dbReference type="OrthoDB" id="10389302at2759"/>
<proteinExistence type="predicted"/>
<accession>A0A067C2J4</accession>
<keyword evidence="1" id="KW-0732">Signal</keyword>
<keyword evidence="3" id="KW-1185">Reference proteome</keyword>
<dbReference type="OMA" id="HEHEWCL"/>
<evidence type="ECO:0000256" key="1">
    <source>
        <dbReference type="SAM" id="SignalP"/>
    </source>
</evidence>
<protein>
    <submittedName>
        <fullName evidence="2">Uncharacterized protein</fullName>
    </submittedName>
</protein>
<dbReference type="GeneID" id="24131890"/>
<dbReference type="RefSeq" id="XP_012204278.1">
    <property type="nucleotide sequence ID" value="XM_012348888.1"/>
</dbReference>
<evidence type="ECO:0000313" key="3">
    <source>
        <dbReference type="Proteomes" id="UP000030745"/>
    </source>
</evidence>
<organism evidence="2 3">
    <name type="scientific">Saprolegnia parasitica (strain CBS 223.65)</name>
    <dbReference type="NCBI Taxonomy" id="695850"/>
    <lineage>
        <taxon>Eukaryota</taxon>
        <taxon>Sar</taxon>
        <taxon>Stramenopiles</taxon>
        <taxon>Oomycota</taxon>
        <taxon>Saprolegniomycetes</taxon>
        <taxon>Saprolegniales</taxon>
        <taxon>Saprolegniaceae</taxon>
        <taxon>Saprolegnia</taxon>
    </lineage>
</organism>
<dbReference type="VEuPathDB" id="FungiDB:SPRG_09739"/>
<name>A0A067C2J4_SAPPC</name>
<dbReference type="Proteomes" id="UP000030745">
    <property type="component" value="Unassembled WGS sequence"/>
</dbReference>
<evidence type="ECO:0000313" key="2">
    <source>
        <dbReference type="EMBL" id="KDO25009.1"/>
    </source>
</evidence>
<dbReference type="KEGG" id="spar:SPRG_09739"/>
<dbReference type="AlphaFoldDB" id="A0A067C2J4"/>
<feature type="chain" id="PRO_5001638129" evidence="1">
    <location>
        <begin position="19"/>
        <end position="302"/>
    </location>
</feature>
<sequence>MACLGVLTNAQLLPLVSAYQEGVNQDVRILTRLGHSPPDGDLGPLHALMAPWLDRVGLRFVHQLCPSLVFSYVLEYGRVDLVRELMATNVLRLIHEHEWCLRIGTRTDCVCKHRHVQHHYADRCNGTCINGHLRHLAAAACLGGHVELLRFVMETSARAYLPSMLAVALCAGGLGIAQELLEKRVISAFKDTDMRLAVASGSADLVAFLVDNSSDDMIAEAFKQASVQNQFALLQWLCTTYNEPRYWRMALSIAATNLQHDVIAYFATTHDLHLTPAEAARVQRRRKRLNDDEPARVTRSRN</sequence>